<dbReference type="Proteomes" id="UP000001861">
    <property type="component" value="Unassembled WGS sequence"/>
</dbReference>
<dbReference type="VEuPathDB" id="FungiDB:CC1G_03685"/>
<dbReference type="OrthoDB" id="3941538at2759"/>
<feature type="transmembrane region" description="Helical" evidence="2">
    <location>
        <begin position="252"/>
        <end position="282"/>
    </location>
</feature>
<proteinExistence type="predicted"/>
<dbReference type="AlphaFoldDB" id="A8N1Z2"/>
<feature type="region of interest" description="Disordered" evidence="1">
    <location>
        <begin position="1"/>
        <end position="27"/>
    </location>
</feature>
<feature type="transmembrane region" description="Helical" evidence="2">
    <location>
        <begin position="333"/>
        <end position="358"/>
    </location>
</feature>
<keyword evidence="4" id="KW-1185">Reference proteome</keyword>
<evidence type="ECO:0000256" key="1">
    <source>
        <dbReference type="SAM" id="MobiDB-lite"/>
    </source>
</evidence>
<dbReference type="RefSeq" id="XP_001828891.2">
    <property type="nucleotide sequence ID" value="XM_001828839.2"/>
</dbReference>
<feature type="transmembrane region" description="Helical" evidence="2">
    <location>
        <begin position="210"/>
        <end position="232"/>
    </location>
</feature>
<gene>
    <name evidence="3" type="ORF">CC1G_03685</name>
</gene>
<dbReference type="HOGENOM" id="CLU_547496_0_0_1"/>
<dbReference type="KEGG" id="cci:CC1G_03685"/>
<evidence type="ECO:0000313" key="3">
    <source>
        <dbReference type="EMBL" id="EAU92898.2"/>
    </source>
</evidence>
<organism evidence="3 4">
    <name type="scientific">Coprinopsis cinerea (strain Okayama-7 / 130 / ATCC MYA-4618 / FGSC 9003)</name>
    <name type="common">Inky cap fungus</name>
    <name type="synonym">Hormographiella aspergillata</name>
    <dbReference type="NCBI Taxonomy" id="240176"/>
    <lineage>
        <taxon>Eukaryota</taxon>
        <taxon>Fungi</taxon>
        <taxon>Dikarya</taxon>
        <taxon>Basidiomycota</taxon>
        <taxon>Agaricomycotina</taxon>
        <taxon>Agaricomycetes</taxon>
        <taxon>Agaricomycetidae</taxon>
        <taxon>Agaricales</taxon>
        <taxon>Agaricineae</taxon>
        <taxon>Psathyrellaceae</taxon>
        <taxon>Coprinopsis</taxon>
    </lineage>
</organism>
<dbReference type="eggNOG" id="ENOG502SPCF">
    <property type="taxonomic scope" value="Eukaryota"/>
</dbReference>
<keyword evidence="2" id="KW-1133">Transmembrane helix</keyword>
<protein>
    <submittedName>
        <fullName evidence="3">Uncharacterized protein</fullName>
    </submittedName>
</protein>
<accession>A8N1Z2</accession>
<dbReference type="EMBL" id="AACS02000001">
    <property type="protein sequence ID" value="EAU92898.2"/>
    <property type="molecule type" value="Genomic_DNA"/>
</dbReference>
<keyword evidence="2" id="KW-0812">Transmembrane</keyword>
<name>A8N1Z2_COPC7</name>
<feature type="transmembrane region" description="Helical" evidence="2">
    <location>
        <begin position="390"/>
        <end position="414"/>
    </location>
</feature>
<feature type="transmembrane region" description="Helical" evidence="2">
    <location>
        <begin position="493"/>
        <end position="514"/>
    </location>
</feature>
<dbReference type="InParanoid" id="A8N1Z2"/>
<dbReference type="GeneID" id="6005317"/>
<evidence type="ECO:0000313" key="4">
    <source>
        <dbReference type="Proteomes" id="UP000001861"/>
    </source>
</evidence>
<dbReference type="OMA" id="ANCEDFT"/>
<evidence type="ECO:0000256" key="2">
    <source>
        <dbReference type="SAM" id="Phobius"/>
    </source>
</evidence>
<reference evidence="3 4" key="1">
    <citation type="journal article" date="2010" name="Proc. Natl. Acad. Sci. U.S.A.">
        <title>Insights into evolution of multicellular fungi from the assembled chromosomes of the mushroom Coprinopsis cinerea (Coprinus cinereus).</title>
        <authorList>
            <person name="Stajich J.E."/>
            <person name="Wilke S.K."/>
            <person name="Ahren D."/>
            <person name="Au C.H."/>
            <person name="Birren B.W."/>
            <person name="Borodovsky M."/>
            <person name="Burns C."/>
            <person name="Canback B."/>
            <person name="Casselton L.A."/>
            <person name="Cheng C.K."/>
            <person name="Deng J."/>
            <person name="Dietrich F.S."/>
            <person name="Fargo D.C."/>
            <person name="Farman M.L."/>
            <person name="Gathman A.C."/>
            <person name="Goldberg J."/>
            <person name="Guigo R."/>
            <person name="Hoegger P.J."/>
            <person name="Hooker J.B."/>
            <person name="Huggins A."/>
            <person name="James T.Y."/>
            <person name="Kamada T."/>
            <person name="Kilaru S."/>
            <person name="Kodira C."/>
            <person name="Kues U."/>
            <person name="Kupfer D."/>
            <person name="Kwan H.S."/>
            <person name="Lomsadze A."/>
            <person name="Li W."/>
            <person name="Lilly W.W."/>
            <person name="Ma L.J."/>
            <person name="Mackey A.J."/>
            <person name="Manning G."/>
            <person name="Martin F."/>
            <person name="Muraguchi H."/>
            <person name="Natvig D.O."/>
            <person name="Palmerini H."/>
            <person name="Ramesh M.A."/>
            <person name="Rehmeyer C.J."/>
            <person name="Roe B.A."/>
            <person name="Shenoy N."/>
            <person name="Stanke M."/>
            <person name="Ter-Hovhannisyan V."/>
            <person name="Tunlid A."/>
            <person name="Velagapudi R."/>
            <person name="Vision T.J."/>
            <person name="Zeng Q."/>
            <person name="Zolan M.E."/>
            <person name="Pukkila P.J."/>
        </authorList>
    </citation>
    <scope>NUCLEOTIDE SEQUENCE [LARGE SCALE GENOMIC DNA]</scope>
    <source>
        <strain evidence="4">Okayama-7 / 130 / ATCC MYA-4618 / FGSC 9003</strain>
    </source>
</reference>
<feature type="transmembrane region" description="Helical" evidence="2">
    <location>
        <begin position="294"/>
        <end position="313"/>
    </location>
</feature>
<comment type="caution">
    <text evidence="3">The sequence shown here is derived from an EMBL/GenBank/DDBJ whole genome shotgun (WGS) entry which is preliminary data.</text>
</comment>
<sequence>MPGERTPLLQQPHTSIGYDNESTDGPVEPLTVAEGLDQLSTIPIQSLNLGSVLSGRRSDSNSISQSQPEIPPIDYAFSLVLLLQLRHIRTTSRPVGTDLYSRWNHGEALQQDVKSLETLVDELWRDFKSRYRSEQDIDCVLWSSFHEDGTGAQRLKAVDYLTRPEPPLGLLTDSLIEAALHRRWKYGRSYSTPAALPLLKRLETAVATPWSLHFMAVASHFTYLILLASYLLYPPDRVTTQLGHYPRKPRLIALLVFLAANTLSSLAANRTLQAAAVLVFGLSLPKCPQPEDGYFEALLLIFGLHILFIHLPTVPTPALLFSPPNAVPLSVFIVRNIANILPSMTFFGPALLVSLVLLSYSLDGAYQGSSSNRIYTALRTFSASPMETRWAFLAIVVTLFLLWIISVFMASIIIPTLNGPGSESEASPSAWDRYGITPGRQARVTGALACSRFDGPYIFPSPLNLFEFAFVTPVELSARVLKLKRESIYRWRVWVWRIVVLPLLLPIYFISGLLC</sequence>
<keyword evidence="2" id="KW-0472">Membrane</keyword>